<dbReference type="InterPro" id="IPR001304">
    <property type="entry name" value="C-type_lectin-like"/>
</dbReference>
<dbReference type="SUPFAM" id="SSF56436">
    <property type="entry name" value="C-type lectin-like"/>
    <property type="match status" value="1"/>
</dbReference>
<dbReference type="OrthoDB" id="6337382at2759"/>
<dbReference type="PANTHER" id="PTHR22803">
    <property type="entry name" value="MANNOSE, PHOSPHOLIPASE, LECTIN RECEPTOR RELATED"/>
    <property type="match status" value="1"/>
</dbReference>
<dbReference type="RefSeq" id="XP_031560520.1">
    <property type="nucleotide sequence ID" value="XM_031704660.1"/>
</dbReference>
<reference evidence="3" key="1">
    <citation type="submission" date="2025-08" db="UniProtKB">
        <authorList>
            <consortium name="RefSeq"/>
        </authorList>
    </citation>
    <scope>IDENTIFICATION</scope>
    <source>
        <tissue evidence="3">Tentacle</tissue>
    </source>
</reference>
<dbReference type="InParanoid" id="A0A6P8I750"/>
<organism evidence="2 3">
    <name type="scientific">Actinia tenebrosa</name>
    <name type="common">Australian red waratah sea anemone</name>
    <dbReference type="NCBI Taxonomy" id="6105"/>
    <lineage>
        <taxon>Eukaryota</taxon>
        <taxon>Metazoa</taxon>
        <taxon>Cnidaria</taxon>
        <taxon>Anthozoa</taxon>
        <taxon>Hexacorallia</taxon>
        <taxon>Actiniaria</taxon>
        <taxon>Actiniidae</taxon>
        <taxon>Actinia</taxon>
    </lineage>
</organism>
<name>A0A6P8I750_ACTTE</name>
<gene>
    <name evidence="3" type="primary">LOC116296613</name>
</gene>
<dbReference type="GeneID" id="116296613"/>
<dbReference type="SMART" id="SM00034">
    <property type="entry name" value="CLECT"/>
    <property type="match status" value="1"/>
</dbReference>
<dbReference type="FunCoup" id="A0A6P8I750">
    <property type="interactions" value="530"/>
</dbReference>
<dbReference type="InterPro" id="IPR016186">
    <property type="entry name" value="C-type_lectin-like/link_sf"/>
</dbReference>
<dbReference type="InterPro" id="IPR016187">
    <property type="entry name" value="CTDL_fold"/>
</dbReference>
<evidence type="ECO:0000313" key="2">
    <source>
        <dbReference type="Proteomes" id="UP000515163"/>
    </source>
</evidence>
<protein>
    <submittedName>
        <fullName evidence="3">Perlucin-like protein</fullName>
    </submittedName>
</protein>
<dbReference type="Pfam" id="PF00059">
    <property type="entry name" value="Lectin_C"/>
    <property type="match status" value="1"/>
</dbReference>
<dbReference type="CDD" id="cd00037">
    <property type="entry name" value="CLECT"/>
    <property type="match status" value="1"/>
</dbReference>
<accession>A0A6P8I750</accession>
<evidence type="ECO:0000313" key="3">
    <source>
        <dbReference type="RefSeq" id="XP_031560520.1"/>
    </source>
</evidence>
<dbReference type="InterPro" id="IPR050111">
    <property type="entry name" value="C-type_lectin/snaclec_domain"/>
</dbReference>
<dbReference type="Gene3D" id="3.10.100.10">
    <property type="entry name" value="Mannose-Binding Protein A, subunit A"/>
    <property type="match status" value="1"/>
</dbReference>
<dbReference type="KEGG" id="aten:116296613"/>
<keyword evidence="2" id="KW-1185">Reference proteome</keyword>
<dbReference type="PROSITE" id="PS50041">
    <property type="entry name" value="C_TYPE_LECTIN_2"/>
    <property type="match status" value="1"/>
</dbReference>
<sequence>MQGKQVIIMQTQWSTVIMSKLPLFLAFLLVSFTTFLPSANAARYLSCPNGWLTYEGSRSCYRLGGTTKKWIEARKACFAMGGDLVKIDSAQENNYVALLARTIPKNNNYLWIGLVADKNHKFMWIDGTYLCGHQYSNWRPGEPSNDGGVEKCGHLYLDSMTWNDDTCVQKRPPLSYICEKEKPKHLN</sequence>
<dbReference type="Proteomes" id="UP000515163">
    <property type="component" value="Unplaced"/>
</dbReference>
<proteinExistence type="predicted"/>
<feature type="domain" description="C-type lectin" evidence="1">
    <location>
        <begin position="56"/>
        <end position="176"/>
    </location>
</feature>
<evidence type="ECO:0000259" key="1">
    <source>
        <dbReference type="PROSITE" id="PS50041"/>
    </source>
</evidence>
<dbReference type="AlphaFoldDB" id="A0A6P8I750"/>